<keyword evidence="1" id="KW-1133">Transmembrane helix</keyword>
<dbReference type="EMBL" id="BGZK01000653">
    <property type="protein sequence ID" value="GBP54704.1"/>
    <property type="molecule type" value="Genomic_DNA"/>
</dbReference>
<name>A0A4C1WXB5_EUMVA</name>
<organism evidence="2 3">
    <name type="scientific">Eumeta variegata</name>
    <name type="common">Bagworm moth</name>
    <name type="synonym">Eumeta japonica</name>
    <dbReference type="NCBI Taxonomy" id="151549"/>
    <lineage>
        <taxon>Eukaryota</taxon>
        <taxon>Metazoa</taxon>
        <taxon>Ecdysozoa</taxon>
        <taxon>Arthropoda</taxon>
        <taxon>Hexapoda</taxon>
        <taxon>Insecta</taxon>
        <taxon>Pterygota</taxon>
        <taxon>Neoptera</taxon>
        <taxon>Endopterygota</taxon>
        <taxon>Lepidoptera</taxon>
        <taxon>Glossata</taxon>
        <taxon>Ditrysia</taxon>
        <taxon>Tineoidea</taxon>
        <taxon>Psychidae</taxon>
        <taxon>Oiketicinae</taxon>
        <taxon>Eumeta</taxon>
    </lineage>
</organism>
<dbReference type="AlphaFoldDB" id="A0A4C1WXB5"/>
<dbReference type="OrthoDB" id="8063408at2759"/>
<dbReference type="Proteomes" id="UP000299102">
    <property type="component" value="Unassembled WGS sequence"/>
</dbReference>
<protein>
    <submittedName>
        <fullName evidence="2">Uncharacterized protein</fullName>
    </submittedName>
</protein>
<proteinExistence type="predicted"/>
<sequence>MCDALKAIGMSLGLLGGYTKYCCFLCLCVSRAKQHHYIAEGLLLQKIVIGEPTLTIERPSGFAWFIIIIIIIIAQPSASRNDKWTTLDTPKEA</sequence>
<evidence type="ECO:0000313" key="3">
    <source>
        <dbReference type="Proteomes" id="UP000299102"/>
    </source>
</evidence>
<feature type="transmembrane region" description="Helical" evidence="1">
    <location>
        <begin position="61"/>
        <end position="78"/>
    </location>
</feature>
<keyword evidence="1" id="KW-0472">Membrane</keyword>
<evidence type="ECO:0000313" key="2">
    <source>
        <dbReference type="EMBL" id="GBP54704.1"/>
    </source>
</evidence>
<comment type="caution">
    <text evidence="2">The sequence shown here is derived from an EMBL/GenBank/DDBJ whole genome shotgun (WGS) entry which is preliminary data.</text>
</comment>
<keyword evidence="3" id="KW-1185">Reference proteome</keyword>
<accession>A0A4C1WXB5</accession>
<reference evidence="2 3" key="1">
    <citation type="journal article" date="2019" name="Commun. Biol.">
        <title>The bagworm genome reveals a unique fibroin gene that provides high tensile strength.</title>
        <authorList>
            <person name="Kono N."/>
            <person name="Nakamura H."/>
            <person name="Ohtoshi R."/>
            <person name="Tomita M."/>
            <person name="Numata K."/>
            <person name="Arakawa K."/>
        </authorList>
    </citation>
    <scope>NUCLEOTIDE SEQUENCE [LARGE SCALE GENOMIC DNA]</scope>
</reference>
<evidence type="ECO:0000256" key="1">
    <source>
        <dbReference type="SAM" id="Phobius"/>
    </source>
</evidence>
<keyword evidence="1" id="KW-0812">Transmembrane</keyword>
<gene>
    <name evidence="2" type="ORF">EVAR_42904_1</name>
</gene>